<keyword evidence="2" id="KW-1133">Transmembrane helix</keyword>
<evidence type="ECO:0008006" key="5">
    <source>
        <dbReference type="Google" id="ProtNLM"/>
    </source>
</evidence>
<keyword evidence="4" id="KW-1185">Reference proteome</keyword>
<dbReference type="Proteomes" id="UP001150217">
    <property type="component" value="Unassembled WGS sequence"/>
</dbReference>
<accession>A0ABQ8VL27</accession>
<feature type="transmembrane region" description="Helical" evidence="2">
    <location>
        <begin position="326"/>
        <end position="349"/>
    </location>
</feature>
<evidence type="ECO:0000313" key="3">
    <source>
        <dbReference type="EMBL" id="KAJ4495357.1"/>
    </source>
</evidence>
<feature type="compositionally biased region" description="Basic and acidic residues" evidence="1">
    <location>
        <begin position="410"/>
        <end position="420"/>
    </location>
</feature>
<name>A0ABQ8VL27_9AGAR</name>
<evidence type="ECO:0000313" key="4">
    <source>
        <dbReference type="Proteomes" id="UP001150217"/>
    </source>
</evidence>
<evidence type="ECO:0000256" key="2">
    <source>
        <dbReference type="SAM" id="Phobius"/>
    </source>
</evidence>
<feature type="region of interest" description="Disordered" evidence="1">
    <location>
        <begin position="382"/>
        <end position="431"/>
    </location>
</feature>
<proteinExistence type="predicted"/>
<dbReference type="Gene3D" id="2.60.120.260">
    <property type="entry name" value="Galactose-binding domain-like"/>
    <property type="match status" value="1"/>
</dbReference>
<feature type="compositionally biased region" description="Low complexity" evidence="1">
    <location>
        <begin position="382"/>
        <end position="396"/>
    </location>
</feature>
<keyword evidence="2" id="KW-0472">Membrane</keyword>
<protein>
    <recommendedName>
        <fullName evidence="5">Peptidase A1 domain-containing protein</fullName>
    </recommendedName>
</protein>
<reference evidence="3" key="1">
    <citation type="submission" date="2022-08" db="EMBL/GenBank/DDBJ databases">
        <title>A Global Phylogenomic Analysis of the Shiitake Genus Lentinula.</title>
        <authorList>
            <consortium name="DOE Joint Genome Institute"/>
            <person name="Sierra-Patev S."/>
            <person name="Min B."/>
            <person name="Naranjo-Ortiz M."/>
            <person name="Looney B."/>
            <person name="Konkel Z."/>
            <person name="Slot J.C."/>
            <person name="Sakamoto Y."/>
            <person name="Steenwyk J.L."/>
            <person name="Rokas A."/>
            <person name="Carro J."/>
            <person name="Camarero S."/>
            <person name="Ferreira P."/>
            <person name="Molpeceres G."/>
            <person name="Ruiz-Duenas F.J."/>
            <person name="Serrano A."/>
            <person name="Henrissat B."/>
            <person name="Drula E."/>
            <person name="Hughes K.W."/>
            <person name="Mata J.L."/>
            <person name="Ishikawa N.K."/>
            <person name="Vargas-Isla R."/>
            <person name="Ushijima S."/>
            <person name="Smith C.A."/>
            <person name="Ahrendt S."/>
            <person name="Andreopoulos W."/>
            <person name="He G."/>
            <person name="Labutti K."/>
            <person name="Lipzen A."/>
            <person name="Ng V."/>
            <person name="Riley R."/>
            <person name="Sandor L."/>
            <person name="Barry K."/>
            <person name="Martinez A.T."/>
            <person name="Xiao Y."/>
            <person name="Gibbons J.G."/>
            <person name="Terashima K."/>
            <person name="Grigoriev I.V."/>
            <person name="Hibbett D.S."/>
        </authorList>
    </citation>
    <scope>NUCLEOTIDE SEQUENCE</scope>
    <source>
        <strain evidence="3">RHP3577 ss4</strain>
    </source>
</reference>
<evidence type="ECO:0000256" key="1">
    <source>
        <dbReference type="SAM" id="MobiDB-lite"/>
    </source>
</evidence>
<organism evidence="3 4">
    <name type="scientific">Lentinula lateritia</name>
    <dbReference type="NCBI Taxonomy" id="40482"/>
    <lineage>
        <taxon>Eukaryota</taxon>
        <taxon>Fungi</taxon>
        <taxon>Dikarya</taxon>
        <taxon>Basidiomycota</taxon>
        <taxon>Agaricomycotina</taxon>
        <taxon>Agaricomycetes</taxon>
        <taxon>Agaricomycetidae</taxon>
        <taxon>Agaricales</taxon>
        <taxon>Marasmiineae</taxon>
        <taxon>Omphalotaceae</taxon>
        <taxon>Lentinula</taxon>
    </lineage>
</organism>
<dbReference type="EMBL" id="JANVFT010000030">
    <property type="protein sequence ID" value="KAJ4495357.1"/>
    <property type="molecule type" value="Genomic_DNA"/>
</dbReference>
<keyword evidence="2" id="KW-0812">Transmembrane</keyword>
<gene>
    <name evidence="3" type="ORF">C8R41DRAFT_918803</name>
</gene>
<comment type="caution">
    <text evidence="3">The sequence shown here is derived from an EMBL/GenBank/DDBJ whole genome shotgun (WGS) entry which is preliminary data.</text>
</comment>
<sequence>MPSLSDVWLLVDDTQMTSTFSGGSWMTAGPGSGPWLGYTSTFIGTPGGDIIVSFQGTSISFTGNTPSAANSPTWFLAGIDLNTPYNVSFPDAGTQIYTQWYQTPMLSDGLHIVNFSSIVVDLDYVVITAGSTTPLSGSTIVVDDRSPEIAYTGSGWTTSDAKLNFGGSWINGPPLGNTTHRTNSVGDGFVFPFAGNNIDVYGIFEWTATGSIGIDFTLDGETTPSVLFVPTGARISQPETAHYQLFSSGNLQTGNHSLIMNITQVNGNQTFVLDYLTYQPSFSSLSSKPNFTASALSGSESSSTSLPSPSNTGVAVAVNHSMKTRAIIGGVVGGVLGVPLIVALFFLLWRRRNRQAYHQRVEKSILQPSITIHREFAPVRPSYFTEPATTTTSEPESSNHSEDVTNAQIEESKERLHSLADGELAAPPAYH</sequence>